<dbReference type="PANTHER" id="PTHR37540:SF9">
    <property type="entry name" value="ZN(2)-C6 FUNGAL-TYPE DOMAIN-CONTAINING PROTEIN"/>
    <property type="match status" value="1"/>
</dbReference>
<sequence>MSELCKDSWTGKQDTSPRALQYLSNTYRCIARNIRHYETVPDSTVAAVMSMALHDDFRGQLSRSKVHIDALEHLIELRGGIATLEPNFIFAQKVCRADIEFALHDGSRPRFYRDEFPRKIFTMMLEPSNTWGNYTYPAAERCHRDIAHVYADIMAVSGLLNSDRACFKLEPDIYQEILISVCYRLLYSYPLAGKRPESNKECAIQLGLLALMTTMLFQHGRSQRLSYKLLAMLLRNIFLSPTGELLLEEKTRLWLLFIGGISVFEIKDRDWLVPRIKTSLRNLDVSSWDDALTEIKKFPWIDAFHHGPGQELWKVVIWE</sequence>
<name>A0A6G1GEN6_9PEZI</name>
<dbReference type="GeneID" id="54416559"/>
<keyword evidence="2" id="KW-1185">Reference proteome</keyword>
<accession>A0A6G1GEN6</accession>
<evidence type="ECO:0008006" key="4">
    <source>
        <dbReference type="Google" id="ProtNLM"/>
    </source>
</evidence>
<dbReference type="Proteomes" id="UP000504638">
    <property type="component" value="Unplaced"/>
</dbReference>
<evidence type="ECO:0000313" key="3">
    <source>
        <dbReference type="RefSeq" id="XP_033538007.1"/>
    </source>
</evidence>
<dbReference type="AlphaFoldDB" id="A0A6G1GEN6"/>
<evidence type="ECO:0000313" key="2">
    <source>
        <dbReference type="Proteomes" id="UP000504638"/>
    </source>
</evidence>
<reference evidence="3" key="2">
    <citation type="submission" date="2020-04" db="EMBL/GenBank/DDBJ databases">
        <authorList>
            <consortium name="NCBI Genome Project"/>
        </authorList>
    </citation>
    <scope>NUCLEOTIDE SEQUENCE</scope>
    <source>
        <strain evidence="3">CBS 781.70</strain>
    </source>
</reference>
<dbReference type="OrthoDB" id="4158087at2759"/>
<dbReference type="EMBL" id="ML975150">
    <property type="protein sequence ID" value="KAF1816376.1"/>
    <property type="molecule type" value="Genomic_DNA"/>
</dbReference>
<proteinExistence type="predicted"/>
<dbReference type="RefSeq" id="XP_033538007.1">
    <property type="nucleotide sequence ID" value="XM_033675989.1"/>
</dbReference>
<gene>
    <name evidence="1 3" type="ORF">P152DRAFT_389554</name>
</gene>
<reference evidence="3" key="3">
    <citation type="submission" date="2025-04" db="UniProtKB">
        <authorList>
            <consortium name="RefSeq"/>
        </authorList>
    </citation>
    <scope>IDENTIFICATION</scope>
    <source>
        <strain evidence="3">CBS 781.70</strain>
    </source>
</reference>
<dbReference type="PANTHER" id="PTHR37540">
    <property type="entry name" value="TRANSCRIPTION FACTOR (ACR-2), PUTATIVE-RELATED-RELATED"/>
    <property type="match status" value="1"/>
</dbReference>
<evidence type="ECO:0000313" key="1">
    <source>
        <dbReference type="EMBL" id="KAF1816376.1"/>
    </source>
</evidence>
<reference evidence="1 3" key="1">
    <citation type="submission" date="2020-01" db="EMBL/GenBank/DDBJ databases">
        <authorList>
            <consortium name="DOE Joint Genome Institute"/>
            <person name="Haridas S."/>
            <person name="Albert R."/>
            <person name="Binder M."/>
            <person name="Bloem J."/>
            <person name="Labutti K."/>
            <person name="Salamov A."/>
            <person name="Andreopoulos B."/>
            <person name="Baker S.E."/>
            <person name="Barry K."/>
            <person name="Bills G."/>
            <person name="Bluhm B.H."/>
            <person name="Cannon C."/>
            <person name="Castanera R."/>
            <person name="Culley D.E."/>
            <person name="Daum C."/>
            <person name="Ezra D."/>
            <person name="Gonzalez J.B."/>
            <person name="Henrissat B."/>
            <person name="Kuo A."/>
            <person name="Liang C."/>
            <person name="Lipzen A."/>
            <person name="Lutzoni F."/>
            <person name="Magnuson J."/>
            <person name="Mondo S."/>
            <person name="Nolan M."/>
            <person name="Ohm R."/>
            <person name="Pangilinan J."/>
            <person name="Park H.-J."/>
            <person name="Ramirez L."/>
            <person name="Alfaro M."/>
            <person name="Sun H."/>
            <person name="Tritt A."/>
            <person name="Yoshinaga Y."/>
            <person name="Zwiers L.-H."/>
            <person name="Turgeon B.G."/>
            <person name="Goodwin S.B."/>
            <person name="Spatafora J.W."/>
            <person name="Crous P.W."/>
            <person name="Grigoriev I.V."/>
        </authorList>
    </citation>
    <scope>NUCLEOTIDE SEQUENCE</scope>
    <source>
        <strain evidence="1 3">CBS 781.70</strain>
    </source>
</reference>
<protein>
    <recommendedName>
        <fullName evidence="4">Transcription factor domain-containing protein</fullName>
    </recommendedName>
</protein>
<organism evidence="1">
    <name type="scientific">Eremomyces bilateralis CBS 781.70</name>
    <dbReference type="NCBI Taxonomy" id="1392243"/>
    <lineage>
        <taxon>Eukaryota</taxon>
        <taxon>Fungi</taxon>
        <taxon>Dikarya</taxon>
        <taxon>Ascomycota</taxon>
        <taxon>Pezizomycotina</taxon>
        <taxon>Dothideomycetes</taxon>
        <taxon>Dothideomycetes incertae sedis</taxon>
        <taxon>Eremomycetales</taxon>
        <taxon>Eremomycetaceae</taxon>
        <taxon>Eremomyces</taxon>
    </lineage>
</organism>